<dbReference type="InterPro" id="IPR016064">
    <property type="entry name" value="NAD/diacylglycerol_kinase_sf"/>
</dbReference>
<dbReference type="PANTHER" id="PTHR12358:SF54">
    <property type="entry name" value="SPHINGOSINE KINASE RELATED PROTEIN"/>
    <property type="match status" value="1"/>
</dbReference>
<evidence type="ECO:0000256" key="6">
    <source>
        <dbReference type="ARBA" id="ARBA00022777"/>
    </source>
</evidence>
<evidence type="ECO:0000256" key="1">
    <source>
        <dbReference type="ARBA" id="ARBA00001946"/>
    </source>
</evidence>
<dbReference type="InterPro" id="IPR050187">
    <property type="entry name" value="Lipid_Phosphate_FormReg"/>
</dbReference>
<dbReference type="Pfam" id="PF00781">
    <property type="entry name" value="DAGK_cat"/>
    <property type="match status" value="1"/>
</dbReference>
<evidence type="ECO:0000256" key="10">
    <source>
        <dbReference type="ARBA" id="ARBA00023264"/>
    </source>
</evidence>
<dbReference type="Pfam" id="PF19279">
    <property type="entry name" value="YegS_C"/>
    <property type="match status" value="1"/>
</dbReference>
<dbReference type="GO" id="GO:0016301">
    <property type="term" value="F:kinase activity"/>
    <property type="evidence" value="ECO:0007669"/>
    <property type="project" value="UniProtKB-KW"/>
</dbReference>
<comment type="cofactor">
    <cofactor evidence="1">
        <name>Mg(2+)</name>
        <dbReference type="ChEBI" id="CHEBI:18420"/>
    </cofactor>
</comment>
<reference evidence="12 13" key="1">
    <citation type="submission" date="2016-12" db="EMBL/GenBank/DDBJ databases">
        <title>The whole genome sequencing and assembly of Bacillus cohnii DSM 6307T strain.</title>
        <authorList>
            <person name="Lee Y.-J."/>
            <person name="Yi H."/>
            <person name="Bahn Y.-S."/>
            <person name="Kim J.F."/>
            <person name="Lee D.-W."/>
        </authorList>
    </citation>
    <scope>NUCLEOTIDE SEQUENCE [LARGE SCALE GENOMIC DNA]</scope>
    <source>
        <strain evidence="12 13">DSM 6307</strain>
    </source>
</reference>
<dbReference type="InterPro" id="IPR001206">
    <property type="entry name" value="Diacylglycerol_kinase_cat_dom"/>
</dbReference>
<dbReference type="InterPro" id="IPR005218">
    <property type="entry name" value="Diacylglycerol/lipid_kinase"/>
</dbReference>
<dbReference type="PANTHER" id="PTHR12358">
    <property type="entry name" value="SPHINGOSINE KINASE"/>
    <property type="match status" value="1"/>
</dbReference>
<keyword evidence="3" id="KW-0444">Lipid biosynthesis</keyword>
<keyword evidence="5" id="KW-0547">Nucleotide-binding</keyword>
<keyword evidence="13" id="KW-1185">Reference proteome</keyword>
<dbReference type="Proteomes" id="UP000215224">
    <property type="component" value="Chromosome"/>
</dbReference>
<dbReference type="EMBL" id="CP018866">
    <property type="protein sequence ID" value="AST91867.1"/>
    <property type="molecule type" value="Genomic_DNA"/>
</dbReference>
<dbReference type="GO" id="GO:0008654">
    <property type="term" value="P:phospholipid biosynthetic process"/>
    <property type="evidence" value="ECO:0007669"/>
    <property type="project" value="UniProtKB-KW"/>
</dbReference>
<dbReference type="Gene3D" id="3.40.50.10330">
    <property type="entry name" value="Probable inorganic polyphosphate/atp-NAD kinase, domain 1"/>
    <property type="match status" value="1"/>
</dbReference>
<dbReference type="KEGG" id="bcoh:BC6307_11550"/>
<sequence length="298" mass="33102">MFYFIVNPTSGDGLGKNVWEEVRKRLEKEQVSYNYYVTEPQKGKLEKHLWNTVLKEDMYISAVVVVGGDGTINETINILQATSIPIGVIPAGTGNDFARANNIPNDCALALDRILQVNTGTIDLLHSNFGHFGNVIGVGFDAQVAELTNRSRLKHYMNKWKLGKHSYIINALRLFLTYKPSTVKINIDGSVKIIDDVWLIAVANSQFYGGGLKICPSARNSDGKLDICIISSKTKLKLLKLFYKVFMGSHIFEKEVMLLQGINISISSDVRLHIQGDGEVLGETPITISVKKNALFII</sequence>
<organism evidence="12 13">
    <name type="scientific">Sutcliffiella cohnii</name>
    <dbReference type="NCBI Taxonomy" id="33932"/>
    <lineage>
        <taxon>Bacteria</taxon>
        <taxon>Bacillati</taxon>
        <taxon>Bacillota</taxon>
        <taxon>Bacilli</taxon>
        <taxon>Bacillales</taxon>
        <taxon>Bacillaceae</taxon>
        <taxon>Sutcliffiella</taxon>
    </lineage>
</organism>
<evidence type="ECO:0000256" key="7">
    <source>
        <dbReference type="ARBA" id="ARBA00022840"/>
    </source>
</evidence>
<gene>
    <name evidence="12" type="ORF">BC6307_11550</name>
</gene>
<keyword evidence="4" id="KW-0808">Transferase</keyword>
<keyword evidence="9" id="KW-0594">Phospholipid biosynthesis</keyword>
<evidence type="ECO:0000313" key="13">
    <source>
        <dbReference type="Proteomes" id="UP000215224"/>
    </source>
</evidence>
<keyword evidence="8" id="KW-0443">Lipid metabolism</keyword>
<dbReference type="AlphaFoldDB" id="A0A223KR54"/>
<dbReference type="SMART" id="SM00046">
    <property type="entry name" value="DAGKc"/>
    <property type="match status" value="1"/>
</dbReference>
<evidence type="ECO:0000256" key="3">
    <source>
        <dbReference type="ARBA" id="ARBA00022516"/>
    </source>
</evidence>
<dbReference type="SUPFAM" id="SSF111331">
    <property type="entry name" value="NAD kinase/diacylglycerol kinase-like"/>
    <property type="match status" value="1"/>
</dbReference>
<evidence type="ECO:0000259" key="11">
    <source>
        <dbReference type="PROSITE" id="PS50146"/>
    </source>
</evidence>
<comment type="similarity">
    <text evidence="2">Belongs to the diacylglycerol/lipid kinase family.</text>
</comment>
<dbReference type="InterPro" id="IPR017438">
    <property type="entry name" value="ATP-NAD_kinase_N"/>
</dbReference>
<dbReference type="NCBIfam" id="TIGR00147">
    <property type="entry name" value="YegS/Rv2252/BmrU family lipid kinase"/>
    <property type="match status" value="1"/>
</dbReference>
<dbReference type="Gene3D" id="2.60.200.40">
    <property type="match status" value="1"/>
</dbReference>
<keyword evidence="7" id="KW-0067">ATP-binding</keyword>
<dbReference type="RefSeq" id="WP_066410966.1">
    <property type="nucleotide sequence ID" value="NZ_CP018866.1"/>
</dbReference>
<keyword evidence="6" id="KW-0418">Kinase</keyword>
<evidence type="ECO:0000256" key="9">
    <source>
        <dbReference type="ARBA" id="ARBA00023209"/>
    </source>
</evidence>
<evidence type="ECO:0000256" key="2">
    <source>
        <dbReference type="ARBA" id="ARBA00005983"/>
    </source>
</evidence>
<evidence type="ECO:0000256" key="8">
    <source>
        <dbReference type="ARBA" id="ARBA00023098"/>
    </source>
</evidence>
<dbReference type="InterPro" id="IPR045540">
    <property type="entry name" value="YegS/DAGK_C"/>
</dbReference>
<evidence type="ECO:0000256" key="4">
    <source>
        <dbReference type="ARBA" id="ARBA00022679"/>
    </source>
</evidence>
<evidence type="ECO:0000256" key="5">
    <source>
        <dbReference type="ARBA" id="ARBA00022741"/>
    </source>
</evidence>
<name>A0A223KR54_9BACI</name>
<accession>A0A223KR54</accession>
<evidence type="ECO:0000313" key="12">
    <source>
        <dbReference type="EMBL" id="AST91867.1"/>
    </source>
</evidence>
<keyword evidence="10" id="KW-1208">Phospholipid metabolism</keyword>
<proteinExistence type="inferred from homology"/>
<dbReference type="STRING" id="1314751.GCA_001591425_00185"/>
<dbReference type="PROSITE" id="PS50146">
    <property type="entry name" value="DAGK"/>
    <property type="match status" value="1"/>
</dbReference>
<protein>
    <recommendedName>
        <fullName evidence="11">DAGKc domain-containing protein</fullName>
    </recommendedName>
</protein>
<dbReference type="GO" id="GO:0005524">
    <property type="term" value="F:ATP binding"/>
    <property type="evidence" value="ECO:0007669"/>
    <property type="project" value="UniProtKB-KW"/>
</dbReference>
<feature type="domain" description="DAGKc" evidence="11">
    <location>
        <begin position="1"/>
        <end position="131"/>
    </location>
</feature>